<evidence type="ECO:0000313" key="3">
    <source>
        <dbReference type="Proteomes" id="UP000236291"/>
    </source>
</evidence>
<feature type="non-terminal residue" evidence="2">
    <location>
        <position position="232"/>
    </location>
</feature>
<reference evidence="2 3" key="1">
    <citation type="journal article" date="2014" name="Am. J. Bot.">
        <title>Genome assembly and annotation for red clover (Trifolium pratense; Fabaceae).</title>
        <authorList>
            <person name="Istvanek J."/>
            <person name="Jaros M."/>
            <person name="Krenek A."/>
            <person name="Repkova J."/>
        </authorList>
    </citation>
    <scope>NUCLEOTIDE SEQUENCE [LARGE SCALE GENOMIC DNA]</scope>
    <source>
        <strain evidence="3">cv. Tatra</strain>
        <tissue evidence="2">Young leaves</tissue>
    </source>
</reference>
<accession>A0A2K3LEC0</accession>
<evidence type="ECO:0000313" key="2">
    <source>
        <dbReference type="EMBL" id="PNX76870.1"/>
    </source>
</evidence>
<proteinExistence type="predicted"/>
<feature type="compositionally biased region" description="Low complexity" evidence="1">
    <location>
        <begin position="131"/>
        <end position="140"/>
    </location>
</feature>
<sequence length="232" mass="26253">MNKDKQYRPILFHLREAPQNVEFECSDVYGKPFIHWPLFAIFSRTSYSVIGDQTAIEFRMKSIELEKMSMDNKTPSVSKKNENEKQPSPHSSAVNEKEDQLPSSSVVNEKEENPQPCSKKKKNKNVELPHSNASPRSSSSCVRHPIQLGQLQWKGLPNTYTGLHHSPFLVIRPVGLGNLNHRSGGIYIPPSSLNNIASSLNQSLNLHYQIDIDKIVCGEDTRTTLMILNIPY</sequence>
<dbReference type="EMBL" id="ASHM01031407">
    <property type="protein sequence ID" value="PNX76870.1"/>
    <property type="molecule type" value="Genomic_DNA"/>
</dbReference>
<protein>
    <submittedName>
        <fullName evidence="2">Uncharacterized protein</fullName>
    </submittedName>
</protein>
<feature type="region of interest" description="Disordered" evidence="1">
    <location>
        <begin position="71"/>
        <end position="141"/>
    </location>
</feature>
<comment type="caution">
    <text evidence="2">The sequence shown here is derived from an EMBL/GenBank/DDBJ whole genome shotgun (WGS) entry which is preliminary data.</text>
</comment>
<gene>
    <name evidence="2" type="ORF">L195_g032829</name>
</gene>
<name>A0A2K3LEC0_TRIPR</name>
<evidence type="ECO:0000256" key="1">
    <source>
        <dbReference type="SAM" id="MobiDB-lite"/>
    </source>
</evidence>
<reference evidence="2 3" key="2">
    <citation type="journal article" date="2017" name="Front. Plant Sci.">
        <title>Gene Classification and Mining of Molecular Markers Useful in Red Clover (Trifolium pratense) Breeding.</title>
        <authorList>
            <person name="Istvanek J."/>
            <person name="Dluhosova J."/>
            <person name="Dluhos P."/>
            <person name="Patkova L."/>
            <person name="Nedelnik J."/>
            <person name="Repkova J."/>
        </authorList>
    </citation>
    <scope>NUCLEOTIDE SEQUENCE [LARGE SCALE GENOMIC DNA]</scope>
    <source>
        <strain evidence="3">cv. Tatra</strain>
        <tissue evidence="2">Young leaves</tissue>
    </source>
</reference>
<organism evidence="2 3">
    <name type="scientific">Trifolium pratense</name>
    <name type="common">Red clover</name>
    <dbReference type="NCBI Taxonomy" id="57577"/>
    <lineage>
        <taxon>Eukaryota</taxon>
        <taxon>Viridiplantae</taxon>
        <taxon>Streptophyta</taxon>
        <taxon>Embryophyta</taxon>
        <taxon>Tracheophyta</taxon>
        <taxon>Spermatophyta</taxon>
        <taxon>Magnoliopsida</taxon>
        <taxon>eudicotyledons</taxon>
        <taxon>Gunneridae</taxon>
        <taxon>Pentapetalae</taxon>
        <taxon>rosids</taxon>
        <taxon>fabids</taxon>
        <taxon>Fabales</taxon>
        <taxon>Fabaceae</taxon>
        <taxon>Papilionoideae</taxon>
        <taxon>50 kb inversion clade</taxon>
        <taxon>NPAAA clade</taxon>
        <taxon>Hologalegina</taxon>
        <taxon>IRL clade</taxon>
        <taxon>Trifolieae</taxon>
        <taxon>Trifolium</taxon>
    </lineage>
</organism>
<dbReference type="Proteomes" id="UP000236291">
    <property type="component" value="Unassembled WGS sequence"/>
</dbReference>
<dbReference type="AlphaFoldDB" id="A0A2K3LEC0"/>